<gene>
    <name evidence="3" type="ORF">C6P37_15395</name>
</gene>
<name>A0A3E0JXJ1_9BACI</name>
<feature type="transmembrane region" description="Helical" evidence="2">
    <location>
        <begin position="17"/>
        <end position="38"/>
    </location>
</feature>
<sequence>MKGPLPFRPKAASLSHITYYMTGGAFYMAAIVPLSLIIPNNSFICNPPSHFGTERKRARTGPSRAFPVNDGRM</sequence>
<reference evidence="3 4" key="1">
    <citation type="submission" date="2018-03" db="EMBL/GenBank/DDBJ databases">
        <authorList>
            <person name="Keele B.F."/>
        </authorList>
    </citation>
    <scope>NUCLEOTIDE SEQUENCE [LARGE SCALE GENOMIC DNA]</scope>
    <source>
        <strain evidence="3">ZCTH4_d</strain>
    </source>
</reference>
<accession>A0A3E0JXJ1</accession>
<evidence type="ECO:0000256" key="2">
    <source>
        <dbReference type="SAM" id="Phobius"/>
    </source>
</evidence>
<dbReference type="AlphaFoldDB" id="A0A3E0JXJ1"/>
<evidence type="ECO:0000313" key="3">
    <source>
        <dbReference type="EMBL" id="REJ24863.1"/>
    </source>
</evidence>
<evidence type="ECO:0000313" key="4">
    <source>
        <dbReference type="Proteomes" id="UP000257014"/>
    </source>
</evidence>
<keyword evidence="2" id="KW-0812">Transmembrane</keyword>
<dbReference type="EMBL" id="QEWE01000035">
    <property type="protein sequence ID" value="REJ24863.1"/>
    <property type="molecule type" value="Genomic_DNA"/>
</dbReference>
<protein>
    <submittedName>
        <fullName evidence="3">Uncharacterized protein</fullName>
    </submittedName>
</protein>
<evidence type="ECO:0000256" key="1">
    <source>
        <dbReference type="SAM" id="MobiDB-lite"/>
    </source>
</evidence>
<dbReference type="Proteomes" id="UP000257014">
    <property type="component" value="Unassembled WGS sequence"/>
</dbReference>
<comment type="caution">
    <text evidence="3">The sequence shown here is derived from an EMBL/GenBank/DDBJ whole genome shotgun (WGS) entry which is preliminary data.</text>
</comment>
<feature type="region of interest" description="Disordered" evidence="1">
    <location>
        <begin position="51"/>
        <end position="73"/>
    </location>
</feature>
<proteinExistence type="predicted"/>
<keyword evidence="2" id="KW-0472">Membrane</keyword>
<keyword evidence="2" id="KW-1133">Transmembrane helix</keyword>
<organism evidence="3 4">
    <name type="scientific">Caldibacillus debilis</name>
    <dbReference type="NCBI Taxonomy" id="301148"/>
    <lineage>
        <taxon>Bacteria</taxon>
        <taxon>Bacillati</taxon>
        <taxon>Bacillota</taxon>
        <taxon>Bacilli</taxon>
        <taxon>Bacillales</taxon>
        <taxon>Bacillaceae</taxon>
        <taxon>Caldibacillus</taxon>
    </lineage>
</organism>